<dbReference type="EMBL" id="BMAU01021225">
    <property type="protein sequence ID" value="GFY01219.1"/>
    <property type="molecule type" value="Genomic_DNA"/>
</dbReference>
<keyword evidence="2" id="KW-1185">Reference proteome</keyword>
<evidence type="ECO:0000313" key="2">
    <source>
        <dbReference type="Proteomes" id="UP000887159"/>
    </source>
</evidence>
<dbReference type="Gene3D" id="3.30.420.10">
    <property type="entry name" value="Ribonuclease H-like superfamily/Ribonuclease H"/>
    <property type="match status" value="1"/>
</dbReference>
<proteinExistence type="predicted"/>
<gene>
    <name evidence="1" type="primary">NCL1_24653</name>
    <name evidence="1" type="ORF">TNCV_5076861</name>
</gene>
<comment type="caution">
    <text evidence="1">The sequence shown here is derived from an EMBL/GenBank/DDBJ whole genome shotgun (WGS) entry which is preliminary data.</text>
</comment>
<protein>
    <submittedName>
        <fullName evidence="1">Transposable element Tcb1 transposase</fullName>
    </submittedName>
</protein>
<dbReference type="GO" id="GO:0003676">
    <property type="term" value="F:nucleic acid binding"/>
    <property type="evidence" value="ECO:0007669"/>
    <property type="project" value="InterPro"/>
</dbReference>
<dbReference type="AlphaFoldDB" id="A0A8X6V6K9"/>
<evidence type="ECO:0000313" key="1">
    <source>
        <dbReference type="EMBL" id="GFY01219.1"/>
    </source>
</evidence>
<accession>A0A8X6V6K9</accession>
<name>A0A8X6V6K9_TRICX</name>
<reference evidence="1" key="1">
    <citation type="submission" date="2020-08" db="EMBL/GenBank/DDBJ databases">
        <title>Multicomponent nature underlies the extraordinary mechanical properties of spider dragline silk.</title>
        <authorList>
            <person name="Kono N."/>
            <person name="Nakamura H."/>
            <person name="Mori M."/>
            <person name="Yoshida Y."/>
            <person name="Ohtoshi R."/>
            <person name="Malay A.D."/>
            <person name="Moran D.A.P."/>
            <person name="Tomita M."/>
            <person name="Numata K."/>
            <person name="Arakawa K."/>
        </authorList>
    </citation>
    <scope>NUCLEOTIDE SEQUENCE</scope>
</reference>
<dbReference type="Proteomes" id="UP000887159">
    <property type="component" value="Unassembled WGS sequence"/>
</dbReference>
<dbReference type="InterPro" id="IPR036397">
    <property type="entry name" value="RNaseH_sf"/>
</dbReference>
<organism evidence="1 2">
    <name type="scientific">Trichonephila clavipes</name>
    <name type="common">Golden silk orbweaver</name>
    <name type="synonym">Nephila clavipes</name>
    <dbReference type="NCBI Taxonomy" id="2585209"/>
    <lineage>
        <taxon>Eukaryota</taxon>
        <taxon>Metazoa</taxon>
        <taxon>Ecdysozoa</taxon>
        <taxon>Arthropoda</taxon>
        <taxon>Chelicerata</taxon>
        <taxon>Arachnida</taxon>
        <taxon>Araneae</taxon>
        <taxon>Araneomorphae</taxon>
        <taxon>Entelegynae</taxon>
        <taxon>Araneoidea</taxon>
        <taxon>Nephilidae</taxon>
        <taxon>Trichonephila</taxon>
    </lineage>
</organism>
<sequence>MSPKSRIGVFARQQVSARIVRSRLQQHGHSTRTPCLRLLLTLHHKQEHLQWCNQQRIWTHEWRNVIFSDEFRFYLQHQDARIRVWRHRGEST</sequence>